<accession>A0A841U3C0</accession>
<evidence type="ECO:0000256" key="6">
    <source>
        <dbReference type="PROSITE-ProRule" id="PRU00169"/>
    </source>
</evidence>
<evidence type="ECO:0000256" key="1">
    <source>
        <dbReference type="ARBA" id="ARBA00022553"/>
    </source>
</evidence>
<dbReference type="InterPro" id="IPR039420">
    <property type="entry name" value="WalR-like"/>
</dbReference>
<dbReference type="SUPFAM" id="SSF52172">
    <property type="entry name" value="CheY-like"/>
    <property type="match status" value="1"/>
</dbReference>
<sequence length="207" mass="23469">MESSVKVVLLDDHYLVMEGLKNRLQEESDIQVVAAFTDPRELLKELPRYEPDVVIMDISMPHIDGFELTIRLKREYGSKLKIVILSGYDYEEFYRKAYEAGASAFLSKQATYGQIINAIQMSLSGHVLVTEKYARPQPDKLTPTEREVLKAIAKEKTNKEIAEEMGVSQRTVEYHLASINQKLGAKTRIGAVVRGYERGILGWGDDD</sequence>
<dbReference type="Gene3D" id="1.10.10.10">
    <property type="entry name" value="Winged helix-like DNA-binding domain superfamily/Winged helix DNA-binding domain"/>
    <property type="match status" value="1"/>
</dbReference>
<dbReference type="InterPro" id="IPR000792">
    <property type="entry name" value="Tscrpt_reg_LuxR_C"/>
</dbReference>
<dbReference type="Pfam" id="PF00072">
    <property type="entry name" value="Response_reg"/>
    <property type="match status" value="1"/>
</dbReference>
<dbReference type="PANTHER" id="PTHR43214:SF42">
    <property type="entry name" value="TRANSCRIPTIONAL REGULATORY PROTEIN DESR"/>
    <property type="match status" value="1"/>
</dbReference>
<feature type="domain" description="Response regulatory" evidence="8">
    <location>
        <begin position="6"/>
        <end position="123"/>
    </location>
</feature>
<gene>
    <name evidence="9" type="ORF">H7B90_27910</name>
</gene>
<dbReference type="CDD" id="cd06170">
    <property type="entry name" value="LuxR_C_like"/>
    <property type="match status" value="1"/>
</dbReference>
<dbReference type="RefSeq" id="WP_185139184.1">
    <property type="nucleotide sequence ID" value="NZ_JACJVR010000119.1"/>
</dbReference>
<dbReference type="SUPFAM" id="SSF46894">
    <property type="entry name" value="C-terminal effector domain of the bipartite response regulators"/>
    <property type="match status" value="1"/>
</dbReference>
<proteinExistence type="predicted"/>
<dbReference type="CDD" id="cd17535">
    <property type="entry name" value="REC_NarL-like"/>
    <property type="match status" value="1"/>
</dbReference>
<dbReference type="InterPro" id="IPR016032">
    <property type="entry name" value="Sig_transdc_resp-reg_C-effctor"/>
</dbReference>
<dbReference type="InterPro" id="IPR001789">
    <property type="entry name" value="Sig_transdc_resp-reg_receiver"/>
</dbReference>
<evidence type="ECO:0000313" key="9">
    <source>
        <dbReference type="EMBL" id="MBB6695227.1"/>
    </source>
</evidence>
<keyword evidence="4" id="KW-0238">DNA-binding</keyword>
<dbReference type="EMBL" id="JACJVR010000119">
    <property type="protein sequence ID" value="MBB6695227.1"/>
    <property type="molecule type" value="Genomic_DNA"/>
</dbReference>
<evidence type="ECO:0000259" key="7">
    <source>
        <dbReference type="PROSITE" id="PS50043"/>
    </source>
</evidence>
<dbReference type="Gene3D" id="3.40.50.2300">
    <property type="match status" value="1"/>
</dbReference>
<evidence type="ECO:0000313" key="10">
    <source>
        <dbReference type="Proteomes" id="UP000553776"/>
    </source>
</evidence>
<comment type="caution">
    <text evidence="9">The sequence shown here is derived from an EMBL/GenBank/DDBJ whole genome shotgun (WGS) entry which is preliminary data.</text>
</comment>
<evidence type="ECO:0000256" key="5">
    <source>
        <dbReference type="ARBA" id="ARBA00023163"/>
    </source>
</evidence>
<dbReference type="GO" id="GO:0006355">
    <property type="term" value="P:regulation of DNA-templated transcription"/>
    <property type="evidence" value="ECO:0007669"/>
    <property type="project" value="InterPro"/>
</dbReference>
<dbReference type="InterPro" id="IPR058245">
    <property type="entry name" value="NreC/VraR/RcsB-like_REC"/>
</dbReference>
<dbReference type="PRINTS" id="PR00038">
    <property type="entry name" value="HTHLUXR"/>
</dbReference>
<dbReference type="InterPro" id="IPR011006">
    <property type="entry name" value="CheY-like_superfamily"/>
</dbReference>
<dbReference type="SMART" id="SM00421">
    <property type="entry name" value="HTH_LUXR"/>
    <property type="match status" value="1"/>
</dbReference>
<keyword evidence="10" id="KW-1185">Reference proteome</keyword>
<evidence type="ECO:0000256" key="2">
    <source>
        <dbReference type="ARBA" id="ARBA00023012"/>
    </source>
</evidence>
<feature type="modified residue" description="4-aspartylphosphate" evidence="6">
    <location>
        <position position="57"/>
    </location>
</feature>
<dbReference type="InterPro" id="IPR036388">
    <property type="entry name" value="WH-like_DNA-bd_sf"/>
</dbReference>
<dbReference type="GO" id="GO:0000160">
    <property type="term" value="P:phosphorelay signal transduction system"/>
    <property type="evidence" value="ECO:0007669"/>
    <property type="project" value="UniProtKB-KW"/>
</dbReference>
<keyword evidence="2" id="KW-0902">Two-component regulatory system</keyword>
<dbReference type="GO" id="GO:0003677">
    <property type="term" value="F:DNA binding"/>
    <property type="evidence" value="ECO:0007669"/>
    <property type="project" value="UniProtKB-KW"/>
</dbReference>
<reference evidence="9 10" key="1">
    <citation type="submission" date="2020-08" db="EMBL/GenBank/DDBJ databases">
        <title>Cohnella phylogeny.</title>
        <authorList>
            <person name="Dunlap C."/>
        </authorList>
    </citation>
    <scope>NUCLEOTIDE SEQUENCE [LARGE SCALE GENOMIC DNA]</scope>
    <source>
        <strain evidence="9 10">DSM 25239</strain>
    </source>
</reference>
<evidence type="ECO:0000259" key="8">
    <source>
        <dbReference type="PROSITE" id="PS50110"/>
    </source>
</evidence>
<name>A0A841U3C0_9BACL</name>
<dbReference type="SMART" id="SM00448">
    <property type="entry name" value="REC"/>
    <property type="match status" value="1"/>
</dbReference>
<protein>
    <submittedName>
        <fullName evidence="9">Response regulator transcription factor</fullName>
    </submittedName>
</protein>
<dbReference type="PROSITE" id="PS50043">
    <property type="entry name" value="HTH_LUXR_2"/>
    <property type="match status" value="1"/>
</dbReference>
<dbReference type="Pfam" id="PF00196">
    <property type="entry name" value="GerE"/>
    <property type="match status" value="1"/>
</dbReference>
<keyword evidence="1 6" id="KW-0597">Phosphoprotein</keyword>
<dbReference type="Proteomes" id="UP000553776">
    <property type="component" value="Unassembled WGS sequence"/>
</dbReference>
<feature type="domain" description="HTH luxR-type" evidence="7">
    <location>
        <begin position="134"/>
        <end position="199"/>
    </location>
</feature>
<dbReference type="AlphaFoldDB" id="A0A841U3C0"/>
<keyword evidence="5" id="KW-0804">Transcription</keyword>
<dbReference type="PANTHER" id="PTHR43214">
    <property type="entry name" value="TWO-COMPONENT RESPONSE REGULATOR"/>
    <property type="match status" value="1"/>
</dbReference>
<evidence type="ECO:0000256" key="3">
    <source>
        <dbReference type="ARBA" id="ARBA00023015"/>
    </source>
</evidence>
<evidence type="ECO:0000256" key="4">
    <source>
        <dbReference type="ARBA" id="ARBA00023125"/>
    </source>
</evidence>
<keyword evidence="3" id="KW-0805">Transcription regulation</keyword>
<dbReference type="PROSITE" id="PS50110">
    <property type="entry name" value="RESPONSE_REGULATORY"/>
    <property type="match status" value="1"/>
</dbReference>
<organism evidence="9 10">
    <name type="scientific">Cohnella xylanilytica</name>
    <dbReference type="NCBI Taxonomy" id="557555"/>
    <lineage>
        <taxon>Bacteria</taxon>
        <taxon>Bacillati</taxon>
        <taxon>Bacillota</taxon>
        <taxon>Bacilli</taxon>
        <taxon>Bacillales</taxon>
        <taxon>Paenibacillaceae</taxon>
        <taxon>Cohnella</taxon>
    </lineage>
</organism>